<feature type="domain" description="Peptidase M24" evidence="1">
    <location>
        <begin position="212"/>
        <end position="419"/>
    </location>
</feature>
<dbReference type="InterPro" id="IPR036005">
    <property type="entry name" value="Creatinase/aminopeptidase-like"/>
</dbReference>
<keyword evidence="2" id="KW-0031">Aminopeptidase</keyword>
<protein>
    <submittedName>
        <fullName evidence="2">Xaa-Pro aminopeptidase</fullName>
    </submittedName>
</protein>
<evidence type="ECO:0000313" key="3">
    <source>
        <dbReference type="Proteomes" id="UP000218327"/>
    </source>
</evidence>
<dbReference type="Pfam" id="PF00557">
    <property type="entry name" value="Peptidase_M24"/>
    <property type="match status" value="1"/>
</dbReference>
<name>A0A2A5B910_9GAMM</name>
<proteinExistence type="predicted"/>
<reference evidence="3" key="1">
    <citation type="submission" date="2017-08" db="EMBL/GenBank/DDBJ databases">
        <title>A dynamic microbial community with high functional redundancy inhabits the cold, oxic subseafloor aquifer.</title>
        <authorList>
            <person name="Tully B.J."/>
            <person name="Wheat C.G."/>
            <person name="Glazer B.T."/>
            <person name="Huber J.A."/>
        </authorList>
    </citation>
    <scope>NUCLEOTIDE SEQUENCE [LARGE SCALE GENOMIC DNA]</scope>
</reference>
<keyword evidence="2" id="KW-0645">Protease</keyword>
<keyword evidence="2" id="KW-0378">Hydrolase</keyword>
<dbReference type="GO" id="GO:0004177">
    <property type="term" value="F:aminopeptidase activity"/>
    <property type="evidence" value="ECO:0007669"/>
    <property type="project" value="UniProtKB-KW"/>
</dbReference>
<comment type="caution">
    <text evidence="2">The sequence shown here is derived from an EMBL/GenBank/DDBJ whole genome shotgun (WGS) entry which is preliminary data.</text>
</comment>
<organism evidence="2 3">
    <name type="scientific">SAR86 cluster bacterium</name>
    <dbReference type="NCBI Taxonomy" id="2030880"/>
    <lineage>
        <taxon>Bacteria</taxon>
        <taxon>Pseudomonadati</taxon>
        <taxon>Pseudomonadota</taxon>
        <taxon>Gammaproteobacteria</taxon>
        <taxon>SAR86 cluster</taxon>
    </lineage>
</organism>
<gene>
    <name evidence="2" type="ORF">COA96_03075</name>
</gene>
<dbReference type="Proteomes" id="UP000218327">
    <property type="component" value="Unassembled WGS sequence"/>
</dbReference>
<dbReference type="AlphaFoldDB" id="A0A2A5B910"/>
<evidence type="ECO:0000313" key="2">
    <source>
        <dbReference type="EMBL" id="PCJ27496.1"/>
    </source>
</evidence>
<sequence length="453" mass="50916">MLRRISHPLISHPLLVLLCFLLSPFIQADTGDSILPMKQRAETIDRFLVARFESLPAKLMRREGIAMWILVAREYNEDPVVMTMLPGDAHAARRRTILVFMDEGAEGVKGYAVSRYGVGDFFKPVWNPEEQPDQWKALSELISEKNPANIAINTSSDFALADGLTQGEYVGLMGALTNEQKNRVQSAENLAISWLEARTAEEMAIYPSIVEIAHDIIEEGFSNEVITPGVTTTDDVMWWYRDRIRELRLVTWFHPSVSIQRADGAEKEFIDLFTDTDRDGVILPGDLLHVDFGITYLRLNTDTQQHAYVLRPGESNAPAGLLAGLKTSNRLQDILTENFKAGRTGNEILRAARAQAIDEDIRPSIYTHPIGYHGHGAGPTIGMWDNQNDTVGKGDFPMHENTAYSIELNATVSVPEWGGQDVRFMLEEDAYFDGQTSRYIDGRQEEFILIESE</sequence>
<dbReference type="SUPFAM" id="SSF55920">
    <property type="entry name" value="Creatinase/aminopeptidase"/>
    <property type="match status" value="1"/>
</dbReference>
<evidence type="ECO:0000259" key="1">
    <source>
        <dbReference type="Pfam" id="PF00557"/>
    </source>
</evidence>
<dbReference type="EMBL" id="NVVJ01000006">
    <property type="protein sequence ID" value="PCJ27496.1"/>
    <property type="molecule type" value="Genomic_DNA"/>
</dbReference>
<dbReference type="Gene3D" id="3.90.230.10">
    <property type="entry name" value="Creatinase/methionine aminopeptidase superfamily"/>
    <property type="match status" value="1"/>
</dbReference>
<accession>A0A2A5B910</accession>
<dbReference type="InterPro" id="IPR000994">
    <property type="entry name" value="Pept_M24"/>
</dbReference>